<dbReference type="Gene3D" id="3.10.580.10">
    <property type="entry name" value="CBS-domain"/>
    <property type="match status" value="2"/>
</dbReference>
<feature type="domain" description="CBS" evidence="4">
    <location>
        <begin position="203"/>
        <end position="264"/>
    </location>
</feature>
<accession>A0A9N8EMR2</accession>
<dbReference type="Pfam" id="PF00571">
    <property type="entry name" value="CBS"/>
    <property type="match status" value="4"/>
</dbReference>
<dbReference type="SUPFAM" id="SSF54631">
    <property type="entry name" value="CBS-domain pair"/>
    <property type="match status" value="2"/>
</dbReference>
<evidence type="ECO:0000259" key="4">
    <source>
        <dbReference type="PROSITE" id="PS51371"/>
    </source>
</evidence>
<evidence type="ECO:0000256" key="1">
    <source>
        <dbReference type="ARBA" id="ARBA00022737"/>
    </source>
</evidence>
<keyword evidence="6" id="KW-1185">Reference proteome</keyword>
<dbReference type="PANTHER" id="PTHR13780:SF36">
    <property type="entry name" value="CBS DOMAIN-CONTAINING PROTEIN"/>
    <property type="match status" value="1"/>
</dbReference>
<sequence>MADDNEHSAELRAFLETTKASDVETPHKEVVEVKVSMTPVEAAKELWSHKVIGAPVYDEERKKYIGFFDMRDLLSTVIASHKEEEASKKSDNKSGSKDFAFTKWFDKSPSTAGSGSFTVSYLAARNPFVSLTNDATLMEVCKICADRHCHRVPIIDKSTGRCVRILSQSALVKFLVDHLLAESKSATLKKFFDQTLAQANFPYKKEVKTAPDTATASEVFELMDSHRLSGIAVVDHEDGALVGNTSATDIKLAVAVDDGAFADLGLNVLSFLSAVRQEDPTKETRYPSSHVKESSTLAHTFKLLAKTGYHRVFVVDMELKPVGVVSVTDVVEFLAKQ</sequence>
<gene>
    <name evidence="5" type="ORF">SEMRO_1561_G282590.1</name>
</gene>
<dbReference type="InterPro" id="IPR046342">
    <property type="entry name" value="CBS_dom_sf"/>
</dbReference>
<comment type="caution">
    <text evidence="5">The sequence shown here is derived from an EMBL/GenBank/DDBJ whole genome shotgun (WGS) entry which is preliminary data.</text>
</comment>
<reference evidence="5" key="1">
    <citation type="submission" date="2020-06" db="EMBL/GenBank/DDBJ databases">
        <authorList>
            <consortium name="Plant Systems Biology data submission"/>
        </authorList>
    </citation>
    <scope>NUCLEOTIDE SEQUENCE</scope>
    <source>
        <strain evidence="5">D6</strain>
    </source>
</reference>
<dbReference type="AlphaFoldDB" id="A0A9N8EMR2"/>
<dbReference type="InterPro" id="IPR000644">
    <property type="entry name" value="CBS_dom"/>
</dbReference>
<evidence type="ECO:0000313" key="6">
    <source>
        <dbReference type="Proteomes" id="UP001153069"/>
    </source>
</evidence>
<protein>
    <submittedName>
        <fullName evidence="5">Protein SDS23</fullName>
    </submittedName>
</protein>
<dbReference type="OrthoDB" id="449052at2759"/>
<dbReference type="PROSITE" id="PS51371">
    <property type="entry name" value="CBS"/>
    <property type="match status" value="4"/>
</dbReference>
<feature type="domain" description="CBS" evidence="4">
    <location>
        <begin position="26"/>
        <end position="83"/>
    </location>
</feature>
<dbReference type="InterPro" id="IPR050511">
    <property type="entry name" value="AMPK_gamma/SDS23_families"/>
</dbReference>
<dbReference type="EMBL" id="CAICTM010001559">
    <property type="protein sequence ID" value="CAB9524632.1"/>
    <property type="molecule type" value="Genomic_DNA"/>
</dbReference>
<dbReference type="PANTHER" id="PTHR13780">
    <property type="entry name" value="AMP-ACTIVATED PROTEIN KINASE, GAMMA REGULATORY SUBUNIT"/>
    <property type="match status" value="1"/>
</dbReference>
<feature type="domain" description="CBS" evidence="4">
    <location>
        <begin position="123"/>
        <end position="182"/>
    </location>
</feature>
<evidence type="ECO:0000256" key="2">
    <source>
        <dbReference type="ARBA" id="ARBA00023122"/>
    </source>
</evidence>
<feature type="domain" description="CBS" evidence="4">
    <location>
        <begin position="283"/>
        <end position="337"/>
    </location>
</feature>
<dbReference type="CDD" id="cd02205">
    <property type="entry name" value="CBS_pair_SF"/>
    <property type="match status" value="2"/>
</dbReference>
<evidence type="ECO:0000256" key="3">
    <source>
        <dbReference type="PROSITE-ProRule" id="PRU00703"/>
    </source>
</evidence>
<name>A0A9N8EMR2_9STRA</name>
<keyword evidence="2 3" id="KW-0129">CBS domain</keyword>
<proteinExistence type="predicted"/>
<organism evidence="5 6">
    <name type="scientific">Seminavis robusta</name>
    <dbReference type="NCBI Taxonomy" id="568900"/>
    <lineage>
        <taxon>Eukaryota</taxon>
        <taxon>Sar</taxon>
        <taxon>Stramenopiles</taxon>
        <taxon>Ochrophyta</taxon>
        <taxon>Bacillariophyta</taxon>
        <taxon>Bacillariophyceae</taxon>
        <taxon>Bacillariophycidae</taxon>
        <taxon>Naviculales</taxon>
        <taxon>Naviculaceae</taxon>
        <taxon>Seminavis</taxon>
    </lineage>
</organism>
<dbReference type="SMART" id="SM00116">
    <property type="entry name" value="CBS"/>
    <property type="match status" value="4"/>
</dbReference>
<evidence type="ECO:0000313" key="5">
    <source>
        <dbReference type="EMBL" id="CAB9524632.1"/>
    </source>
</evidence>
<keyword evidence="1" id="KW-0677">Repeat</keyword>
<dbReference type="Proteomes" id="UP001153069">
    <property type="component" value="Unassembled WGS sequence"/>
</dbReference>